<feature type="domain" description="Lipoyl-binding" evidence="1">
    <location>
        <begin position="2"/>
        <end position="77"/>
    </location>
</feature>
<dbReference type="Pfam" id="PF00364">
    <property type="entry name" value="Biotin_lipoyl"/>
    <property type="match status" value="1"/>
</dbReference>
<evidence type="ECO:0000259" key="1">
    <source>
        <dbReference type="PROSITE" id="PS50968"/>
    </source>
</evidence>
<gene>
    <name evidence="2" type="ORF">ASILVAE211_08755</name>
</gene>
<dbReference type="RefSeq" id="WP_227320934.1">
    <property type="nucleotide sequence ID" value="NZ_JAESVB010000003.1"/>
</dbReference>
<protein>
    <recommendedName>
        <fullName evidence="1">Lipoyl-binding domain-containing protein</fullName>
    </recommendedName>
</protein>
<accession>A0A964DYP3</accession>
<evidence type="ECO:0000313" key="2">
    <source>
        <dbReference type="EMBL" id="MCB8875267.1"/>
    </source>
</evidence>
<comment type="caution">
    <text evidence="2">The sequence shown here is derived from an EMBL/GenBank/DDBJ whole genome shotgun (WGS) entry which is preliminary data.</text>
</comment>
<dbReference type="PANTHER" id="PTHR23151">
    <property type="entry name" value="DIHYDROLIPOAMIDE ACETYL/SUCCINYL-TRANSFERASE-RELATED"/>
    <property type="match status" value="1"/>
</dbReference>
<dbReference type="GO" id="GO:0045254">
    <property type="term" value="C:pyruvate dehydrogenase complex"/>
    <property type="evidence" value="ECO:0007669"/>
    <property type="project" value="InterPro"/>
</dbReference>
<dbReference type="EMBL" id="JAESVB010000003">
    <property type="protein sequence ID" value="MCB8875267.1"/>
    <property type="molecule type" value="Genomic_DNA"/>
</dbReference>
<dbReference type="CDD" id="cd06849">
    <property type="entry name" value="lipoyl_domain"/>
    <property type="match status" value="1"/>
</dbReference>
<dbReference type="SUPFAM" id="SSF51230">
    <property type="entry name" value="Single hybrid motif"/>
    <property type="match status" value="1"/>
</dbReference>
<keyword evidence="3" id="KW-1185">Reference proteome</keyword>
<reference evidence="2" key="2">
    <citation type="submission" date="2021-01" db="EMBL/GenBank/DDBJ databases">
        <authorList>
            <person name="Mieszkin S."/>
            <person name="Pouder E."/>
            <person name="Alain K."/>
        </authorList>
    </citation>
    <scope>NUCLEOTIDE SEQUENCE</scope>
    <source>
        <strain evidence="2">HW T2.11</strain>
    </source>
</reference>
<evidence type="ECO:0000313" key="3">
    <source>
        <dbReference type="Proteomes" id="UP000708298"/>
    </source>
</evidence>
<reference evidence="2" key="1">
    <citation type="journal article" date="2021" name="Microorganisms">
        <title>Acidisoma silvae sp. nov. and Acidisomacellulosilytica sp. nov., Two Acidophilic Bacteria Isolated from Decaying Wood, Hydrolyzing Cellulose and Producing Poly-3-hydroxybutyrate.</title>
        <authorList>
            <person name="Mieszkin S."/>
            <person name="Pouder E."/>
            <person name="Uroz S."/>
            <person name="Simon-Colin C."/>
            <person name="Alain K."/>
        </authorList>
    </citation>
    <scope>NUCLEOTIDE SEQUENCE</scope>
    <source>
        <strain evidence="2">HW T2.11</strain>
    </source>
</reference>
<proteinExistence type="predicted"/>
<dbReference type="InterPro" id="IPR011053">
    <property type="entry name" value="Single_hybrid_motif"/>
</dbReference>
<dbReference type="GO" id="GO:0006086">
    <property type="term" value="P:pyruvate decarboxylation to acetyl-CoA"/>
    <property type="evidence" value="ECO:0007669"/>
    <property type="project" value="InterPro"/>
</dbReference>
<sequence length="95" mass="10396">MDIELVMPVLGEEMEEGQMRTWVKSEGDAVEQGEVIAIISTPKLDMDLECPATGFLKTILVDEDETAAIGAVLAIIETEDEDDAEREAPEQDDEA</sequence>
<dbReference type="PROSITE" id="PS50968">
    <property type="entry name" value="BIOTINYL_LIPOYL"/>
    <property type="match status" value="1"/>
</dbReference>
<dbReference type="AlphaFoldDB" id="A0A964DYP3"/>
<organism evidence="2 3">
    <name type="scientific">Acidisoma silvae</name>
    <dbReference type="NCBI Taxonomy" id="2802396"/>
    <lineage>
        <taxon>Bacteria</taxon>
        <taxon>Pseudomonadati</taxon>
        <taxon>Pseudomonadota</taxon>
        <taxon>Alphaproteobacteria</taxon>
        <taxon>Acetobacterales</taxon>
        <taxon>Acidocellaceae</taxon>
        <taxon>Acidisoma</taxon>
    </lineage>
</organism>
<name>A0A964DYP3_9PROT</name>
<dbReference type="InterPro" id="IPR045257">
    <property type="entry name" value="E2/Pdx1"/>
</dbReference>
<dbReference type="Gene3D" id="2.40.50.100">
    <property type="match status" value="1"/>
</dbReference>
<dbReference type="PANTHER" id="PTHR23151:SF90">
    <property type="entry name" value="DIHYDROLIPOYLLYSINE-RESIDUE ACETYLTRANSFERASE COMPONENT OF PYRUVATE DEHYDROGENASE COMPLEX, MITOCHONDRIAL-RELATED"/>
    <property type="match status" value="1"/>
</dbReference>
<dbReference type="InterPro" id="IPR000089">
    <property type="entry name" value="Biotin_lipoyl"/>
</dbReference>
<dbReference type="Proteomes" id="UP000708298">
    <property type="component" value="Unassembled WGS sequence"/>
</dbReference>